<dbReference type="Proteomes" id="UP000631694">
    <property type="component" value="Unassembled WGS sequence"/>
</dbReference>
<name>A0A931MZB8_9HYPH</name>
<evidence type="ECO:0000256" key="6">
    <source>
        <dbReference type="ARBA" id="ARBA00023125"/>
    </source>
</evidence>
<dbReference type="RefSeq" id="WP_197310677.1">
    <property type="nucleotide sequence ID" value="NZ_JADZLT010000048.1"/>
</dbReference>
<evidence type="ECO:0000256" key="5">
    <source>
        <dbReference type="ARBA" id="ARBA00022971"/>
    </source>
</evidence>
<evidence type="ECO:0000313" key="8">
    <source>
        <dbReference type="Proteomes" id="UP000631694"/>
    </source>
</evidence>
<evidence type="ECO:0000256" key="1">
    <source>
        <dbReference type="ARBA" id="ARBA00004496"/>
    </source>
</evidence>
<evidence type="ECO:0000256" key="3">
    <source>
        <dbReference type="ARBA" id="ARBA00020541"/>
    </source>
</evidence>
<proteinExistence type="inferred from homology"/>
<comment type="similarity">
    <text evidence="2">Belongs to the TraY family.</text>
</comment>
<protein>
    <recommendedName>
        <fullName evidence="3">Relaxosome protein TraY</fullName>
    </recommendedName>
</protein>
<keyword evidence="8" id="KW-1185">Reference proteome</keyword>
<dbReference type="GO" id="GO:0006355">
    <property type="term" value="P:regulation of DNA-templated transcription"/>
    <property type="evidence" value="ECO:0007669"/>
    <property type="project" value="InterPro"/>
</dbReference>
<keyword evidence="4" id="KW-0963">Cytoplasm</keyword>
<keyword evidence="5" id="KW-0184">Conjugation</keyword>
<comment type="caution">
    <text evidence="7">The sequence shown here is derived from an EMBL/GenBank/DDBJ whole genome shotgun (WGS) entry which is preliminary data.</text>
</comment>
<organism evidence="7 8">
    <name type="scientific">Methylobrevis albus</name>
    <dbReference type="NCBI Taxonomy" id="2793297"/>
    <lineage>
        <taxon>Bacteria</taxon>
        <taxon>Pseudomonadati</taxon>
        <taxon>Pseudomonadota</taxon>
        <taxon>Alphaproteobacteria</taxon>
        <taxon>Hyphomicrobiales</taxon>
        <taxon>Pleomorphomonadaceae</taxon>
        <taxon>Methylobrevis</taxon>
    </lineage>
</organism>
<evidence type="ECO:0000313" key="7">
    <source>
        <dbReference type="EMBL" id="MBH0237581.1"/>
    </source>
</evidence>
<dbReference type="GO" id="GO:0005737">
    <property type="term" value="C:cytoplasm"/>
    <property type="evidence" value="ECO:0007669"/>
    <property type="project" value="UniProtKB-SubCell"/>
</dbReference>
<dbReference type="SUPFAM" id="SSF47598">
    <property type="entry name" value="Ribbon-helix-helix"/>
    <property type="match status" value="1"/>
</dbReference>
<comment type="subcellular location">
    <subcellularLocation>
        <location evidence="1">Cytoplasm</location>
    </subcellularLocation>
</comment>
<evidence type="ECO:0000256" key="4">
    <source>
        <dbReference type="ARBA" id="ARBA00022490"/>
    </source>
</evidence>
<dbReference type="EMBL" id="JADZLT010000048">
    <property type="protein sequence ID" value="MBH0237581.1"/>
    <property type="molecule type" value="Genomic_DNA"/>
</dbReference>
<dbReference type="AlphaFoldDB" id="A0A931MZB8"/>
<reference evidence="7" key="1">
    <citation type="submission" date="2020-12" db="EMBL/GenBank/DDBJ databases">
        <title>Methylobrevis albus sp. nov., isolated from fresh water lack sediment.</title>
        <authorList>
            <person name="Zou Q."/>
        </authorList>
    </citation>
    <scope>NUCLEOTIDE SEQUENCE</scope>
    <source>
        <strain evidence="7">L22</strain>
    </source>
</reference>
<accession>A0A931MZB8</accession>
<gene>
    <name evidence="7" type="ORF">I5731_07110</name>
</gene>
<dbReference type="GO" id="GO:0003677">
    <property type="term" value="F:DNA binding"/>
    <property type="evidence" value="ECO:0007669"/>
    <property type="project" value="UniProtKB-KW"/>
</dbReference>
<dbReference type="Pfam" id="PF05509">
    <property type="entry name" value="TraY"/>
    <property type="match status" value="1"/>
</dbReference>
<dbReference type="InterPro" id="IPR010985">
    <property type="entry name" value="Ribbon_hlx_hlx"/>
</dbReference>
<sequence>MLALRLPPDIEARLDELARRTGRSKSFYAREAILEHLDDLEDIYLAEKRLEDLRRGDSDTVSLADLLARHGLPD</sequence>
<dbReference type="InterPro" id="IPR008876">
    <property type="entry name" value="TraY"/>
</dbReference>
<dbReference type="CDD" id="cd22233">
    <property type="entry name" value="RHH_CopAso-like"/>
    <property type="match status" value="1"/>
</dbReference>
<keyword evidence="6" id="KW-0238">DNA-binding</keyword>
<evidence type="ECO:0000256" key="2">
    <source>
        <dbReference type="ARBA" id="ARBA00007183"/>
    </source>
</evidence>